<feature type="region of interest" description="Disordered" evidence="2">
    <location>
        <begin position="1"/>
        <end position="74"/>
    </location>
</feature>
<name>A0A087GNF5_ARAAL</name>
<feature type="compositionally biased region" description="Basic and acidic residues" evidence="2">
    <location>
        <begin position="37"/>
        <end position="49"/>
    </location>
</feature>
<sequence length="604" mass="65749">MDLEDPVRLVDHPDDPRSSVYTKPDDPRSSGLLSYLDEVHGPLRDHSNESRSSVFDGVDPRTSPSPDPKTQLEIEVPMPSSCVDDPMWMRVGDIGADGVVGIGRVIGIDADGSRVEHADATETVGGTIPLNDEDPELPSEDAFASSSSYSSSSRASSDEDTFDEVQQTEKAKKAKKRVRVKVRPNPPGSSLSSAKSLRRLRRRCGISEEIVSNAPSPDDRDDAPPPGYMTLVRGRSEELNHTVTNSSGMALIAGFPSKDDHFEDRFFFVEISERTIEADCIDLVKTRWERRVKPSLPEVSEEFVTAMHKELSSGNGNCRKPGKGIFPRIGCTRGSGEDQEVIGLQHAEGGGSNDLDPDGSAGEIAEFRRLSAERTRISSGKGKGIDRETPSKRQRMEAFPATFVGREASASRIGGLLGDEAYSVVKSKASEDGCSRDSELSAAKEANAALQSRLDELAERSKVLERDALSVQKVKKDYEDKLTKLKSRIEDAVAEVNDEMARGFLERTREVAGLLAEIGGKAQNDMLNLTEINANLEFIGLLRGSQLPDLLTEIPVVPAGAAEASVAVAVEDDDEVSDEDDVEATDDDEDAEDWSSFFFLVFQT</sequence>
<protein>
    <submittedName>
        <fullName evidence="3">Uncharacterized protein</fullName>
    </submittedName>
</protein>
<dbReference type="Gramene" id="KFK31407">
    <property type="protein sequence ID" value="KFK31407"/>
    <property type="gene ID" value="AALP_AA6G108100"/>
</dbReference>
<feature type="compositionally biased region" description="Basic and acidic residues" evidence="2">
    <location>
        <begin position="1"/>
        <end position="28"/>
    </location>
</feature>
<keyword evidence="1" id="KW-0175">Coiled coil</keyword>
<feature type="compositionally biased region" description="Basic residues" evidence="2">
    <location>
        <begin position="172"/>
        <end position="182"/>
    </location>
</feature>
<organism evidence="3 4">
    <name type="scientific">Arabis alpina</name>
    <name type="common">Alpine rock-cress</name>
    <dbReference type="NCBI Taxonomy" id="50452"/>
    <lineage>
        <taxon>Eukaryota</taxon>
        <taxon>Viridiplantae</taxon>
        <taxon>Streptophyta</taxon>
        <taxon>Embryophyta</taxon>
        <taxon>Tracheophyta</taxon>
        <taxon>Spermatophyta</taxon>
        <taxon>Magnoliopsida</taxon>
        <taxon>eudicotyledons</taxon>
        <taxon>Gunneridae</taxon>
        <taxon>Pentapetalae</taxon>
        <taxon>rosids</taxon>
        <taxon>malvids</taxon>
        <taxon>Brassicales</taxon>
        <taxon>Brassicaceae</taxon>
        <taxon>Arabideae</taxon>
        <taxon>Arabis</taxon>
    </lineage>
</organism>
<feature type="coiled-coil region" evidence="1">
    <location>
        <begin position="440"/>
        <end position="502"/>
    </location>
</feature>
<evidence type="ECO:0000256" key="2">
    <source>
        <dbReference type="SAM" id="MobiDB-lite"/>
    </source>
</evidence>
<evidence type="ECO:0000313" key="4">
    <source>
        <dbReference type="Proteomes" id="UP000029120"/>
    </source>
</evidence>
<reference evidence="4" key="1">
    <citation type="journal article" date="2015" name="Nat. Plants">
        <title>Genome expansion of Arabis alpina linked with retrotransposition and reduced symmetric DNA methylation.</title>
        <authorList>
            <person name="Willing E.M."/>
            <person name="Rawat V."/>
            <person name="Mandakova T."/>
            <person name="Maumus F."/>
            <person name="James G.V."/>
            <person name="Nordstroem K.J."/>
            <person name="Becker C."/>
            <person name="Warthmann N."/>
            <person name="Chica C."/>
            <person name="Szarzynska B."/>
            <person name="Zytnicki M."/>
            <person name="Albani M.C."/>
            <person name="Kiefer C."/>
            <person name="Bergonzi S."/>
            <person name="Castaings L."/>
            <person name="Mateos J.L."/>
            <person name="Berns M.C."/>
            <person name="Bujdoso N."/>
            <person name="Piofczyk T."/>
            <person name="de Lorenzo L."/>
            <person name="Barrero-Sicilia C."/>
            <person name="Mateos I."/>
            <person name="Piednoel M."/>
            <person name="Hagmann J."/>
            <person name="Chen-Min-Tao R."/>
            <person name="Iglesias-Fernandez R."/>
            <person name="Schuster S.C."/>
            <person name="Alonso-Blanco C."/>
            <person name="Roudier F."/>
            <person name="Carbonero P."/>
            <person name="Paz-Ares J."/>
            <person name="Davis S.J."/>
            <person name="Pecinka A."/>
            <person name="Quesneville H."/>
            <person name="Colot V."/>
            <person name="Lysak M.A."/>
            <person name="Weigel D."/>
            <person name="Coupland G."/>
            <person name="Schneeberger K."/>
        </authorList>
    </citation>
    <scope>NUCLEOTIDE SEQUENCE [LARGE SCALE GENOMIC DNA]</scope>
    <source>
        <strain evidence="4">cv. Pajares</strain>
    </source>
</reference>
<evidence type="ECO:0000256" key="1">
    <source>
        <dbReference type="SAM" id="Coils"/>
    </source>
</evidence>
<dbReference type="AlphaFoldDB" id="A0A087GNF5"/>
<gene>
    <name evidence="3" type="ordered locus">AALP_Aa6g108100</name>
</gene>
<accession>A0A087GNF5</accession>
<evidence type="ECO:0000313" key="3">
    <source>
        <dbReference type="EMBL" id="KFK31407.1"/>
    </source>
</evidence>
<dbReference type="Proteomes" id="UP000029120">
    <property type="component" value="Chromosome 6"/>
</dbReference>
<dbReference type="EMBL" id="CM002874">
    <property type="protein sequence ID" value="KFK31407.1"/>
    <property type="molecule type" value="Genomic_DNA"/>
</dbReference>
<proteinExistence type="predicted"/>
<feature type="region of interest" description="Disordered" evidence="2">
    <location>
        <begin position="571"/>
        <end position="591"/>
    </location>
</feature>
<feature type="region of interest" description="Disordered" evidence="2">
    <location>
        <begin position="120"/>
        <end position="227"/>
    </location>
</feature>
<keyword evidence="4" id="KW-1185">Reference proteome</keyword>
<feature type="compositionally biased region" description="Low complexity" evidence="2">
    <location>
        <begin position="140"/>
        <end position="155"/>
    </location>
</feature>